<proteinExistence type="predicted"/>
<dbReference type="Gene3D" id="3.40.50.720">
    <property type="entry name" value="NAD(P)-binding Rossmann-like Domain"/>
    <property type="match status" value="1"/>
</dbReference>
<accession>A0A1G8T1C7</accession>
<dbReference type="OrthoDB" id="9795501at2"/>
<feature type="domain" description="NAD-dependent epimerase/dehydratase" evidence="1">
    <location>
        <begin position="3"/>
        <end position="235"/>
    </location>
</feature>
<gene>
    <name evidence="2" type="ORF">SAMN05421869_11037</name>
</gene>
<dbReference type="PANTHER" id="PTHR43245:SF23">
    <property type="entry name" value="NAD(P)-BINDING DOMAIN-CONTAINING PROTEIN"/>
    <property type="match status" value="1"/>
</dbReference>
<dbReference type="RefSeq" id="WP_090934187.1">
    <property type="nucleotide sequence ID" value="NZ_FNDJ01000010.1"/>
</dbReference>
<dbReference type="InterPro" id="IPR001509">
    <property type="entry name" value="Epimerase_deHydtase"/>
</dbReference>
<reference evidence="2 3" key="1">
    <citation type="submission" date="2016-10" db="EMBL/GenBank/DDBJ databases">
        <authorList>
            <person name="de Groot N.N."/>
        </authorList>
    </citation>
    <scope>NUCLEOTIDE SEQUENCE [LARGE SCALE GENOMIC DNA]</scope>
    <source>
        <strain evidence="2 3">CGMCC 4.6533</strain>
    </source>
</reference>
<dbReference type="EMBL" id="FNDJ01000010">
    <property type="protein sequence ID" value="SDJ35236.1"/>
    <property type="molecule type" value="Genomic_DNA"/>
</dbReference>
<dbReference type="Pfam" id="PF01370">
    <property type="entry name" value="Epimerase"/>
    <property type="match status" value="1"/>
</dbReference>
<dbReference type="Proteomes" id="UP000199202">
    <property type="component" value="Unassembled WGS sequence"/>
</dbReference>
<dbReference type="AlphaFoldDB" id="A0A1G8T1C7"/>
<dbReference type="STRING" id="633440.SAMN05421869_11037"/>
<protein>
    <submittedName>
        <fullName evidence="2">Nucleoside-diphosphate-sugar epimerase</fullName>
    </submittedName>
</protein>
<evidence type="ECO:0000313" key="3">
    <source>
        <dbReference type="Proteomes" id="UP000199202"/>
    </source>
</evidence>
<dbReference type="InterPro" id="IPR050177">
    <property type="entry name" value="Lipid_A_modif_metabolic_enz"/>
</dbReference>
<name>A0A1G8T1C7_9ACTN</name>
<dbReference type="CDD" id="cd08946">
    <property type="entry name" value="SDR_e"/>
    <property type="match status" value="1"/>
</dbReference>
<dbReference type="PANTHER" id="PTHR43245">
    <property type="entry name" value="BIFUNCTIONAL POLYMYXIN RESISTANCE PROTEIN ARNA"/>
    <property type="match status" value="1"/>
</dbReference>
<sequence length="343" mass="37906">MRVLITGSAGYVGAVLTRMMKASGHEVTGVDTHFFRDASVLDGNNGTNQRSSDIRQLQVADFHDVDGVVDLAALSNDPLGNLCAALTFEVNHLAAVRTARLAREAGVSRFVFSSSCSIYGLDSREPLTEADPVRPMTPYAVAKHLAECDIARLATDDFSPTFLRNATAFGPSPNLRLDLVVNFLTALACVRKEVRLRDDGLAWRPFVHVADLCQAVIATLEAPREVVHNEIFNVGRSDNCHRISEIAELVTTTVPDSTLGAAVESLHDKRSYRIDSTKIFRAIPGLRLDRTVRQGIEELAEFYRSIDLDEEDLVSGRFERLAGILRHQRTKRLDDRLYWTGAA</sequence>
<dbReference type="SUPFAM" id="SSF51735">
    <property type="entry name" value="NAD(P)-binding Rossmann-fold domains"/>
    <property type="match status" value="1"/>
</dbReference>
<evidence type="ECO:0000313" key="2">
    <source>
        <dbReference type="EMBL" id="SDJ35236.1"/>
    </source>
</evidence>
<keyword evidence="3" id="KW-1185">Reference proteome</keyword>
<organism evidence="2 3">
    <name type="scientific">Nonomuraea jiangxiensis</name>
    <dbReference type="NCBI Taxonomy" id="633440"/>
    <lineage>
        <taxon>Bacteria</taxon>
        <taxon>Bacillati</taxon>
        <taxon>Actinomycetota</taxon>
        <taxon>Actinomycetes</taxon>
        <taxon>Streptosporangiales</taxon>
        <taxon>Streptosporangiaceae</taxon>
        <taxon>Nonomuraea</taxon>
    </lineage>
</organism>
<evidence type="ECO:0000259" key="1">
    <source>
        <dbReference type="Pfam" id="PF01370"/>
    </source>
</evidence>
<dbReference type="InterPro" id="IPR036291">
    <property type="entry name" value="NAD(P)-bd_dom_sf"/>
</dbReference>